<dbReference type="Gene3D" id="3.40.630.30">
    <property type="match status" value="1"/>
</dbReference>
<dbReference type="AlphaFoldDB" id="A0A937RFW8"/>
<dbReference type="Proteomes" id="UP000604475">
    <property type="component" value="Unassembled WGS sequence"/>
</dbReference>
<evidence type="ECO:0000313" key="2">
    <source>
        <dbReference type="EMBL" id="MBL7629452.1"/>
    </source>
</evidence>
<comment type="caution">
    <text evidence="2">The sequence shown here is derived from an EMBL/GenBank/DDBJ whole genome shotgun (WGS) entry which is preliminary data.</text>
</comment>
<sequence>MTAGGLELAMRPATSDDIPAVTRMLLARCEWLEERGLPTWRASVGDLAGQADNPDGTKWLLVHDDRTVIGCTTILDSAPPWGWTAEELAEPAHYLYTTATDPTYRAVQPGALIALWAVDRAHREGRRWVRRGCLHPALVRYYENQGFTLRYKVQRTHNLVYLLERPAESLPDLQIATRSTLSAGEHRG</sequence>
<proteinExistence type="predicted"/>
<feature type="domain" description="N-acetyltransferase" evidence="1">
    <location>
        <begin position="8"/>
        <end position="168"/>
    </location>
</feature>
<reference evidence="2" key="1">
    <citation type="submission" date="2020-12" db="EMBL/GenBank/DDBJ databases">
        <title>Genomic characterization of non-nitrogen-fixing Frankia strains.</title>
        <authorList>
            <person name="Carlos-Shanley C."/>
            <person name="Guerra T."/>
            <person name="Hahn D."/>
        </authorList>
    </citation>
    <scope>NUCLEOTIDE SEQUENCE</scope>
    <source>
        <strain evidence="2">CN6</strain>
    </source>
</reference>
<dbReference type="RefSeq" id="WP_203000910.1">
    <property type="nucleotide sequence ID" value="NZ_JADWYU010000111.1"/>
</dbReference>
<dbReference type="PROSITE" id="PS51186">
    <property type="entry name" value="GNAT"/>
    <property type="match status" value="1"/>
</dbReference>
<evidence type="ECO:0000259" key="1">
    <source>
        <dbReference type="PROSITE" id="PS51186"/>
    </source>
</evidence>
<evidence type="ECO:0000313" key="3">
    <source>
        <dbReference type="Proteomes" id="UP000604475"/>
    </source>
</evidence>
<dbReference type="SUPFAM" id="SSF55729">
    <property type="entry name" value="Acyl-CoA N-acyltransferases (Nat)"/>
    <property type="match status" value="1"/>
</dbReference>
<organism evidence="2 3">
    <name type="scientific">Frankia nepalensis</name>
    <dbReference type="NCBI Taxonomy" id="1836974"/>
    <lineage>
        <taxon>Bacteria</taxon>
        <taxon>Bacillati</taxon>
        <taxon>Actinomycetota</taxon>
        <taxon>Actinomycetes</taxon>
        <taxon>Frankiales</taxon>
        <taxon>Frankiaceae</taxon>
        <taxon>Frankia</taxon>
    </lineage>
</organism>
<accession>A0A937RFW8</accession>
<dbReference type="GO" id="GO:0016747">
    <property type="term" value="F:acyltransferase activity, transferring groups other than amino-acyl groups"/>
    <property type="evidence" value="ECO:0007669"/>
    <property type="project" value="InterPro"/>
</dbReference>
<keyword evidence="3" id="KW-1185">Reference proteome</keyword>
<dbReference type="EMBL" id="JAEACQ010000229">
    <property type="protein sequence ID" value="MBL7629452.1"/>
    <property type="molecule type" value="Genomic_DNA"/>
</dbReference>
<protein>
    <recommendedName>
        <fullName evidence="1">N-acetyltransferase domain-containing protein</fullName>
    </recommendedName>
</protein>
<gene>
    <name evidence="2" type="ORF">I7412_20230</name>
</gene>
<dbReference type="InterPro" id="IPR016181">
    <property type="entry name" value="Acyl_CoA_acyltransferase"/>
</dbReference>
<dbReference type="InterPro" id="IPR000182">
    <property type="entry name" value="GNAT_dom"/>
</dbReference>
<name>A0A937RFW8_9ACTN</name>